<proteinExistence type="predicted"/>
<dbReference type="AlphaFoldDB" id="A0A0C9XT06"/>
<reference evidence="3" key="2">
    <citation type="submission" date="2015-01" db="EMBL/GenBank/DDBJ databases">
        <title>Evolutionary Origins and Diversification of the Mycorrhizal Mutualists.</title>
        <authorList>
            <consortium name="DOE Joint Genome Institute"/>
            <consortium name="Mycorrhizal Genomics Consortium"/>
            <person name="Kohler A."/>
            <person name="Kuo A."/>
            <person name="Nagy L.G."/>
            <person name="Floudas D."/>
            <person name="Copeland A."/>
            <person name="Barry K.W."/>
            <person name="Cichocki N."/>
            <person name="Veneault-Fourrey C."/>
            <person name="LaButti K."/>
            <person name="Lindquist E.A."/>
            <person name="Lipzen A."/>
            <person name="Lundell T."/>
            <person name="Morin E."/>
            <person name="Murat C."/>
            <person name="Riley R."/>
            <person name="Ohm R."/>
            <person name="Sun H."/>
            <person name="Tunlid A."/>
            <person name="Henrissat B."/>
            <person name="Grigoriev I.V."/>
            <person name="Hibbett D.S."/>
            <person name="Martin F."/>
        </authorList>
    </citation>
    <scope>NUCLEOTIDE SEQUENCE [LARGE SCALE GENOMIC DNA]</scope>
    <source>
        <strain evidence="3">441</strain>
    </source>
</reference>
<dbReference type="HOGENOM" id="CLU_035918_2_3_1"/>
<evidence type="ECO:0000313" key="2">
    <source>
        <dbReference type="EMBL" id="KIK30877.1"/>
    </source>
</evidence>
<reference evidence="1 3" key="1">
    <citation type="submission" date="2014-04" db="EMBL/GenBank/DDBJ databases">
        <authorList>
            <consortium name="DOE Joint Genome Institute"/>
            <person name="Kuo A."/>
            <person name="Kohler A."/>
            <person name="Costa M.D."/>
            <person name="Nagy L.G."/>
            <person name="Floudas D."/>
            <person name="Copeland A."/>
            <person name="Barry K.W."/>
            <person name="Cichocki N."/>
            <person name="Veneault-Fourrey C."/>
            <person name="LaButti K."/>
            <person name="Lindquist E.A."/>
            <person name="Lipzen A."/>
            <person name="Lundell T."/>
            <person name="Morin E."/>
            <person name="Murat C."/>
            <person name="Sun H."/>
            <person name="Tunlid A."/>
            <person name="Henrissat B."/>
            <person name="Grigoriev I.V."/>
            <person name="Hibbett D.S."/>
            <person name="Martin F."/>
            <person name="Nordberg H.P."/>
            <person name="Cantor M.N."/>
            <person name="Hua S.X."/>
        </authorList>
    </citation>
    <scope>NUCLEOTIDE SEQUENCE [LARGE SCALE GENOMIC DNA]</scope>
    <source>
        <strain evidence="1 3">441</strain>
    </source>
</reference>
<evidence type="ECO:0000313" key="1">
    <source>
        <dbReference type="EMBL" id="KIK15445.1"/>
    </source>
</evidence>
<gene>
    <name evidence="1" type="ORF">PISMIDRAFT_115139</name>
    <name evidence="2" type="ORF">PISMIDRAFT_86860</name>
</gene>
<evidence type="ECO:0000313" key="3">
    <source>
        <dbReference type="Proteomes" id="UP000054018"/>
    </source>
</evidence>
<dbReference type="Pfam" id="PF20414">
    <property type="entry name" value="DUF6698"/>
    <property type="match status" value="1"/>
</dbReference>
<sequence length="195" mass="21933">MNKVISGAHSDDATCLKVHVRVYAVPHPLKTGLEPLLSTTGTRSVFGLNHPFLTKLLCPSSAQKDCASNPERTHQDLLEGKIAMTANDLLLFLWSRDTLGCNIDDENEYEDLFQGYYLERVMRHIFTGLSTALGEVLQSTRPPNAILHQMTTVEAEHIAYGCLQACYAISSWTKWAETDGTFNYHTFYYNIVNMI</sequence>
<dbReference type="STRING" id="765257.A0A0C9XT06"/>
<dbReference type="InterPro" id="IPR046521">
    <property type="entry name" value="DUF6698"/>
</dbReference>
<dbReference type="OrthoDB" id="3220614at2759"/>
<keyword evidence="3" id="KW-1185">Reference proteome</keyword>
<accession>A0A0C9XT06</accession>
<organism evidence="1 3">
    <name type="scientific">Pisolithus microcarpus 441</name>
    <dbReference type="NCBI Taxonomy" id="765257"/>
    <lineage>
        <taxon>Eukaryota</taxon>
        <taxon>Fungi</taxon>
        <taxon>Dikarya</taxon>
        <taxon>Basidiomycota</taxon>
        <taxon>Agaricomycotina</taxon>
        <taxon>Agaricomycetes</taxon>
        <taxon>Agaricomycetidae</taxon>
        <taxon>Boletales</taxon>
        <taxon>Sclerodermatineae</taxon>
        <taxon>Pisolithaceae</taxon>
        <taxon>Pisolithus</taxon>
    </lineage>
</organism>
<dbReference type="EMBL" id="KN833890">
    <property type="protein sequence ID" value="KIK15445.1"/>
    <property type="molecule type" value="Genomic_DNA"/>
</dbReference>
<dbReference type="EMBL" id="KN833686">
    <property type="protein sequence ID" value="KIK30877.1"/>
    <property type="molecule type" value="Genomic_DNA"/>
</dbReference>
<dbReference type="Proteomes" id="UP000054018">
    <property type="component" value="Unassembled WGS sequence"/>
</dbReference>
<protein>
    <submittedName>
        <fullName evidence="1">Uncharacterized protein</fullName>
    </submittedName>
</protein>
<name>A0A0C9XT06_9AGAM</name>
<reference evidence="1" key="3">
    <citation type="submission" date="2015-02" db="EMBL/GenBank/DDBJ databases">
        <title>Evolutionary Origins and Diversification of the Mycorrhizal Mutualists.</title>
        <authorList>
            <consortium name="DOE Joint Genome Institute"/>
            <consortium name="Mycorrhizal Genomics Consortium"/>
            <person name="Kohler A."/>
            <person name="Kuo A."/>
            <person name="Nagy L.G."/>
            <person name="Floudas D."/>
            <person name="Copeland A."/>
            <person name="Barry K.W."/>
            <person name="Cichocki N."/>
            <person name="Veneault-Fourrey C."/>
            <person name="LaButti K."/>
            <person name="Lindquist E.A."/>
            <person name="Lipzen A."/>
            <person name="Lundell T."/>
            <person name="Morin E."/>
            <person name="Murat C."/>
            <person name="Riley R."/>
            <person name="Ohm R."/>
            <person name="Sun H."/>
            <person name="Tunlid A."/>
            <person name="Henrissat B."/>
            <person name="Grigoriev I.V."/>
            <person name="Hibbett D.S."/>
            <person name="Martin F."/>
        </authorList>
    </citation>
    <scope>NUCLEOTIDE SEQUENCE</scope>
    <source>
        <strain evidence="1">441</strain>
    </source>
</reference>